<dbReference type="AlphaFoldDB" id="A0A6I6EQX4"/>
<dbReference type="InterPro" id="IPR001046">
    <property type="entry name" value="NRAMP_fam"/>
</dbReference>
<evidence type="ECO:0000256" key="3">
    <source>
        <dbReference type="ARBA" id="ARBA00022989"/>
    </source>
</evidence>
<dbReference type="GO" id="GO:0005384">
    <property type="term" value="F:manganese ion transmembrane transporter activity"/>
    <property type="evidence" value="ECO:0007669"/>
    <property type="project" value="TreeGrafter"/>
</dbReference>
<keyword evidence="7" id="KW-1185">Reference proteome</keyword>
<dbReference type="PANTHER" id="PTHR11706">
    <property type="entry name" value="SOLUTE CARRIER PROTEIN FAMILY 11 MEMBER"/>
    <property type="match status" value="1"/>
</dbReference>
<dbReference type="GO" id="GO:0015086">
    <property type="term" value="F:cadmium ion transmembrane transporter activity"/>
    <property type="evidence" value="ECO:0007669"/>
    <property type="project" value="TreeGrafter"/>
</dbReference>
<dbReference type="EMBL" id="CP046522">
    <property type="protein sequence ID" value="QGU94813.1"/>
    <property type="molecule type" value="Genomic_DNA"/>
</dbReference>
<name>A0A6I6EQX4_9CLOT</name>
<feature type="transmembrane region" description="Helical" evidence="5">
    <location>
        <begin position="146"/>
        <end position="164"/>
    </location>
</feature>
<feature type="transmembrane region" description="Helical" evidence="5">
    <location>
        <begin position="113"/>
        <end position="134"/>
    </location>
</feature>
<feature type="transmembrane region" description="Helical" evidence="5">
    <location>
        <begin position="334"/>
        <end position="357"/>
    </location>
</feature>
<sequence length="399" mass="41830">MGDKNNKMNWSVILGAAFLMATSAIGPGFLTQSTTFTGNLGASFGFAILVSIILDVGAQLNIWRIIVVAKKRGQEIANMVVPGLGYFVAFLVVMGGLAFNIGNVGGAGLGLNVLFGIDAKTGAIISAIIAIGVFLVKEAGKAMDRFAQIMGGIMILVTVYVVITSNPPVGVAVAKTFVPETIDMMTIVTIVGGTVGGYITFAGGHRLLDAGIKGEKDIPKMNRSCFTGVGIASLMRILLFLATLGVISKGFTLDPANPPASVFKLAAGNIGYKIFGLVMWSAAITSVIGSAYTSVSFIKTFSAKLAKNEKLIIIIFIIISTAVFSIVGKPVKTLILVGALNGLILPITLGTMIVAAYKKNIVGEYKHPLWMTIFGVLVVVIMAYLGIDTLINQIPTLFA</sequence>
<evidence type="ECO:0008006" key="8">
    <source>
        <dbReference type="Google" id="ProtNLM"/>
    </source>
</evidence>
<keyword evidence="3 5" id="KW-1133">Transmembrane helix</keyword>
<dbReference type="GO" id="GO:0005886">
    <property type="term" value="C:plasma membrane"/>
    <property type="evidence" value="ECO:0007669"/>
    <property type="project" value="TreeGrafter"/>
</dbReference>
<feature type="transmembrane region" description="Helical" evidence="5">
    <location>
        <begin position="310"/>
        <end position="328"/>
    </location>
</feature>
<feature type="transmembrane region" description="Helical" evidence="5">
    <location>
        <begin position="369"/>
        <end position="387"/>
    </location>
</feature>
<feature type="transmembrane region" description="Helical" evidence="5">
    <location>
        <begin position="42"/>
        <end position="67"/>
    </location>
</feature>
<accession>A0A6I6EQX4</accession>
<evidence type="ECO:0000256" key="1">
    <source>
        <dbReference type="ARBA" id="ARBA00004141"/>
    </source>
</evidence>
<dbReference type="PANTHER" id="PTHR11706:SF2">
    <property type="entry name" value="TRANSPORTER PROTEIN"/>
    <property type="match status" value="1"/>
</dbReference>
<evidence type="ECO:0000256" key="5">
    <source>
        <dbReference type="SAM" id="Phobius"/>
    </source>
</evidence>
<comment type="subcellular location">
    <subcellularLocation>
        <location evidence="1">Membrane</location>
        <topology evidence="1">Multi-pass membrane protein</topology>
    </subcellularLocation>
</comment>
<feature type="transmembrane region" description="Helical" evidence="5">
    <location>
        <begin position="79"/>
        <end position="101"/>
    </location>
</feature>
<evidence type="ECO:0000313" key="6">
    <source>
        <dbReference type="EMBL" id="QGU94813.1"/>
    </source>
</evidence>
<protein>
    <recommendedName>
        <fullName evidence="8">Divalent metal cation transporter</fullName>
    </recommendedName>
</protein>
<feature type="transmembrane region" description="Helical" evidence="5">
    <location>
        <begin position="274"/>
        <end position="298"/>
    </location>
</feature>
<feature type="transmembrane region" description="Helical" evidence="5">
    <location>
        <begin position="184"/>
        <end position="204"/>
    </location>
</feature>
<feature type="transmembrane region" description="Helical" evidence="5">
    <location>
        <begin position="225"/>
        <end position="247"/>
    </location>
</feature>
<evidence type="ECO:0000256" key="4">
    <source>
        <dbReference type="ARBA" id="ARBA00023136"/>
    </source>
</evidence>
<feature type="transmembrane region" description="Helical" evidence="5">
    <location>
        <begin position="12"/>
        <end position="30"/>
    </location>
</feature>
<organism evidence="6 7">
    <name type="scientific">Clostridium bovifaecis</name>
    <dbReference type="NCBI Taxonomy" id="2184719"/>
    <lineage>
        <taxon>Bacteria</taxon>
        <taxon>Bacillati</taxon>
        <taxon>Bacillota</taxon>
        <taxon>Clostridia</taxon>
        <taxon>Eubacteriales</taxon>
        <taxon>Clostridiaceae</taxon>
        <taxon>Clostridium</taxon>
    </lineage>
</organism>
<keyword evidence="4 5" id="KW-0472">Membrane</keyword>
<dbReference type="Pfam" id="PF01566">
    <property type="entry name" value="Nramp"/>
    <property type="match status" value="1"/>
</dbReference>
<evidence type="ECO:0000313" key="7">
    <source>
        <dbReference type="Proteomes" id="UP000422764"/>
    </source>
</evidence>
<proteinExistence type="predicted"/>
<dbReference type="Proteomes" id="UP000422764">
    <property type="component" value="Chromosome"/>
</dbReference>
<keyword evidence="2 5" id="KW-0812">Transmembrane</keyword>
<evidence type="ECO:0000256" key="2">
    <source>
        <dbReference type="ARBA" id="ARBA00022692"/>
    </source>
</evidence>
<dbReference type="GO" id="GO:0034755">
    <property type="term" value="P:iron ion transmembrane transport"/>
    <property type="evidence" value="ECO:0007669"/>
    <property type="project" value="TreeGrafter"/>
</dbReference>
<gene>
    <name evidence="6" type="ORF">GOM49_06610</name>
</gene>
<reference evidence="6 7" key="1">
    <citation type="submission" date="2019-12" db="EMBL/GenBank/DDBJ databases">
        <title>Genome sequenceing of Clostridium bovifaecis.</title>
        <authorList>
            <person name="Yao Y."/>
        </authorList>
    </citation>
    <scope>NUCLEOTIDE SEQUENCE [LARGE SCALE GENOMIC DNA]</scope>
    <source>
        <strain evidence="6 7">BXX</strain>
    </source>
</reference>